<name>A0AAE1Z9T9_SCHME</name>
<sequence length="183" mass="20698">MKQDTLITSQPIKINLREETKECIIKQLDRMNVSTNEQNYKTQSMQIFRPHFCMSPRCPPDGAAVHEISPSNLSKLNKSVIYENLIDRYLLMEHDNLLMKDFSSQSPVTTSNIVRHVTTAPTTTNSSMTNSHVNNNNNNIPKDFMTHRVAPQSTQITSEKMTVTPTTLLHNSLPISSANNIVD</sequence>
<reference evidence="1" key="1">
    <citation type="submission" date="2022-04" db="EMBL/GenBank/DDBJ databases">
        <authorList>
            <person name="Xu L."/>
            <person name="Lv Z."/>
        </authorList>
    </citation>
    <scope>NUCLEOTIDE SEQUENCE</scope>
    <source>
        <strain evidence="1">LV_2022a</strain>
    </source>
</reference>
<dbReference type="AlphaFoldDB" id="A0AAE1Z9T9"/>
<organism evidence="1 2">
    <name type="scientific">Schistosoma mekongi</name>
    <name type="common">Parasitic worm</name>
    <dbReference type="NCBI Taxonomy" id="38744"/>
    <lineage>
        <taxon>Eukaryota</taxon>
        <taxon>Metazoa</taxon>
        <taxon>Spiralia</taxon>
        <taxon>Lophotrochozoa</taxon>
        <taxon>Platyhelminthes</taxon>
        <taxon>Trematoda</taxon>
        <taxon>Digenea</taxon>
        <taxon>Strigeidida</taxon>
        <taxon>Schistosomatoidea</taxon>
        <taxon>Schistosomatidae</taxon>
        <taxon>Schistosoma</taxon>
    </lineage>
</organism>
<proteinExistence type="predicted"/>
<evidence type="ECO:0000313" key="1">
    <source>
        <dbReference type="EMBL" id="KAK4469529.1"/>
    </source>
</evidence>
<dbReference type="EMBL" id="JALJAT010000005">
    <property type="protein sequence ID" value="KAK4469529.1"/>
    <property type="molecule type" value="Genomic_DNA"/>
</dbReference>
<reference evidence="1" key="2">
    <citation type="journal article" date="2023" name="Infect Dis Poverty">
        <title>Chromosome-scale genome of the human blood fluke Schistosoma mekongi and its implications for public health.</title>
        <authorList>
            <person name="Zhou M."/>
            <person name="Xu L."/>
            <person name="Xu D."/>
            <person name="Chen W."/>
            <person name="Khan J."/>
            <person name="Hu Y."/>
            <person name="Huang H."/>
            <person name="Wei H."/>
            <person name="Zhang Y."/>
            <person name="Chusongsang P."/>
            <person name="Tanasarnprasert K."/>
            <person name="Hu X."/>
            <person name="Limpanont Y."/>
            <person name="Lv Z."/>
        </authorList>
    </citation>
    <scope>NUCLEOTIDE SEQUENCE</scope>
    <source>
        <strain evidence="1">LV_2022a</strain>
    </source>
</reference>
<keyword evidence="2" id="KW-1185">Reference proteome</keyword>
<dbReference type="Proteomes" id="UP001292079">
    <property type="component" value="Unassembled WGS sequence"/>
</dbReference>
<comment type="caution">
    <text evidence="1">The sequence shown here is derived from an EMBL/GenBank/DDBJ whole genome shotgun (WGS) entry which is preliminary data.</text>
</comment>
<protein>
    <submittedName>
        <fullName evidence="1">Uncharacterized protein</fullName>
    </submittedName>
</protein>
<accession>A0AAE1Z9T9</accession>
<evidence type="ECO:0000313" key="2">
    <source>
        <dbReference type="Proteomes" id="UP001292079"/>
    </source>
</evidence>
<gene>
    <name evidence="1" type="ORF">MN116_007072</name>
</gene>